<reference evidence="3 4" key="1">
    <citation type="submission" date="2012-02" db="EMBL/GenBank/DDBJ databases">
        <title>Shotgun genome sequence of Phaeospirillum photometricum DSM 122.</title>
        <authorList>
            <person name="Duquesne K."/>
            <person name="Sturgis J."/>
        </authorList>
    </citation>
    <scope>NUCLEOTIDE SEQUENCE [LARGE SCALE GENOMIC DNA]</scope>
    <source>
        <strain evidence="4">DSM122</strain>
    </source>
</reference>
<accession>H6SSA8</accession>
<dbReference type="InterPro" id="IPR023361">
    <property type="entry name" value="DUF1285_beta_roll_sf"/>
</dbReference>
<sequence length="207" mass="22307">MTHNVSIDPPSRTPPSAVAFGATGQDADDCGDLPLRIDAEGLWTYRGSPIGRKEMVCLFATMLRRARDGSFWLIAPGERVRIAVEDAPFLAVEMFKSGGCGEGQVLSFRTNVDEIVTVDAAHPLRVEHDPLTGEPRPYVLVRPGLEARLTRAVFYQLAARAVERHDGETTCYGVWSSGGFFRLGCFDGSGAVMGAATTPCACSEKPS</sequence>
<dbReference type="Pfam" id="PF06938">
    <property type="entry name" value="DUF1285_N"/>
    <property type="match status" value="1"/>
</dbReference>
<dbReference type="RefSeq" id="WP_014414427.1">
    <property type="nucleotide sequence ID" value="NC_017059.1"/>
</dbReference>
<dbReference type="Gene3D" id="3.10.540.10">
    <property type="entry name" value="duf1285 like domain"/>
    <property type="match status" value="1"/>
</dbReference>
<proteinExistence type="predicted"/>
<dbReference type="PATRIC" id="fig|1150469.3.peg.1316"/>
<feature type="domain" description="DUF1285" evidence="2">
    <location>
        <begin position="88"/>
        <end position="183"/>
    </location>
</feature>
<evidence type="ECO:0000259" key="2">
    <source>
        <dbReference type="Pfam" id="PF21028"/>
    </source>
</evidence>
<name>H6SSA8_PARPM</name>
<dbReference type="KEGG" id="rpm:RSPPHO_01161"/>
<dbReference type="eggNOG" id="COG3816">
    <property type="taxonomic scope" value="Bacteria"/>
</dbReference>
<dbReference type="STRING" id="1150469.RSPPHO_01161"/>
<dbReference type="AlphaFoldDB" id="H6SSA8"/>
<dbReference type="Gene3D" id="2.30.270.10">
    <property type="entry name" value="duf1285 protein"/>
    <property type="match status" value="1"/>
</dbReference>
<evidence type="ECO:0000259" key="1">
    <source>
        <dbReference type="Pfam" id="PF06938"/>
    </source>
</evidence>
<dbReference type="InterPro" id="IPR048342">
    <property type="entry name" value="DUF1285_C"/>
</dbReference>
<protein>
    <recommendedName>
        <fullName evidence="5">Proteophosphoglycan</fullName>
    </recommendedName>
</protein>
<evidence type="ECO:0000313" key="4">
    <source>
        <dbReference type="Proteomes" id="UP000033220"/>
    </source>
</evidence>
<gene>
    <name evidence="3" type="ORF">RSPPHO_01161</name>
</gene>
<feature type="domain" description="DUF1285" evidence="1">
    <location>
        <begin position="28"/>
        <end position="87"/>
    </location>
</feature>
<dbReference type="HOGENOM" id="CLU_096796_2_0_5"/>
<dbReference type="OrthoDB" id="3078366at2"/>
<dbReference type="InterPro" id="IPR048341">
    <property type="entry name" value="DUF1285_N"/>
</dbReference>
<dbReference type="Pfam" id="PF21028">
    <property type="entry name" value="DUF1285_C"/>
    <property type="match status" value="1"/>
</dbReference>
<organism evidence="3 4">
    <name type="scientific">Pararhodospirillum photometricum DSM 122</name>
    <dbReference type="NCBI Taxonomy" id="1150469"/>
    <lineage>
        <taxon>Bacteria</taxon>
        <taxon>Pseudomonadati</taxon>
        <taxon>Pseudomonadota</taxon>
        <taxon>Alphaproteobacteria</taxon>
        <taxon>Rhodospirillales</taxon>
        <taxon>Rhodospirillaceae</taxon>
        <taxon>Pararhodospirillum</taxon>
    </lineage>
</organism>
<dbReference type="Proteomes" id="UP000033220">
    <property type="component" value="Chromosome DSM 122"/>
</dbReference>
<dbReference type="EMBL" id="HE663493">
    <property type="protein sequence ID" value="CCG07787.1"/>
    <property type="molecule type" value="Genomic_DNA"/>
</dbReference>
<evidence type="ECO:0000313" key="3">
    <source>
        <dbReference type="EMBL" id="CCG07787.1"/>
    </source>
</evidence>
<keyword evidence="4" id="KW-1185">Reference proteome</keyword>
<evidence type="ECO:0008006" key="5">
    <source>
        <dbReference type="Google" id="ProtNLM"/>
    </source>
</evidence>